<dbReference type="NCBIfam" id="TIGR01182">
    <property type="entry name" value="eda"/>
    <property type="match status" value="1"/>
</dbReference>
<dbReference type="EMBL" id="JXSU01000006">
    <property type="protein sequence ID" value="KIS25283.1"/>
    <property type="molecule type" value="Genomic_DNA"/>
</dbReference>
<dbReference type="CDD" id="cd00452">
    <property type="entry name" value="KDPG_aldolase"/>
    <property type="match status" value="1"/>
</dbReference>
<comment type="similarity">
    <text evidence="2">Belongs to the KHG/KDPG aldolase family.</text>
</comment>
<dbReference type="PANTHER" id="PTHR30246:SF1">
    <property type="entry name" value="2-DEHYDRO-3-DEOXY-6-PHOSPHOGALACTONATE ALDOLASE-RELATED"/>
    <property type="match status" value="1"/>
</dbReference>
<dbReference type="PANTHER" id="PTHR30246">
    <property type="entry name" value="2-KETO-3-DEOXY-6-PHOSPHOGLUCONATE ALDOLASE"/>
    <property type="match status" value="1"/>
</dbReference>
<dbReference type="InterPro" id="IPR013785">
    <property type="entry name" value="Aldolase_TIM"/>
</dbReference>
<dbReference type="PATRIC" id="fig|1379739.3.peg.605"/>
<evidence type="ECO:0000256" key="2">
    <source>
        <dbReference type="ARBA" id="ARBA00006906"/>
    </source>
</evidence>
<dbReference type="GO" id="GO:0008700">
    <property type="term" value="F:(R,S)-4-hydroxy-2-oxoglutarate aldolase activity"/>
    <property type="evidence" value="ECO:0007669"/>
    <property type="project" value="UniProtKB-EC"/>
</dbReference>
<evidence type="ECO:0000256" key="5">
    <source>
        <dbReference type="ARBA" id="ARBA00023277"/>
    </source>
</evidence>
<comment type="caution">
    <text evidence="6">The sequence shown here is derived from an EMBL/GenBank/DDBJ whole genome shotgun (WGS) entry which is preliminary data.</text>
</comment>
<evidence type="ECO:0000256" key="1">
    <source>
        <dbReference type="ARBA" id="ARBA00004761"/>
    </source>
</evidence>
<dbReference type="RefSeq" id="WP_042385833.1">
    <property type="nucleotide sequence ID" value="NZ_JXSU01000006.1"/>
</dbReference>
<gene>
    <name evidence="6" type="ORF">N495_01505</name>
</gene>
<comment type="pathway">
    <text evidence="1">Carbohydrate acid metabolism.</text>
</comment>
<dbReference type="Proteomes" id="UP000032250">
    <property type="component" value="Unassembled WGS sequence"/>
</dbReference>
<name>A0A0D1A352_CLOBO</name>
<reference evidence="6 7" key="1">
    <citation type="submission" date="2014-06" db="EMBL/GenBank/DDBJ databases">
        <title>Genome characterization of distinct group I Clostridium botulinum lineages.</title>
        <authorList>
            <person name="Giordani F."/>
            <person name="Anselmo A."/>
            <person name="Fillo S."/>
            <person name="Palozzi A.M."/>
            <person name="Fortunato A."/>
            <person name="Gentile B."/>
            <person name="Ciammaruconi A."/>
            <person name="Anniballi F."/>
            <person name="De Medici D."/>
            <person name="Lista F."/>
        </authorList>
    </citation>
    <scope>NUCLEOTIDE SEQUENCE [LARGE SCALE GENOMIC DNA]</scope>
    <source>
        <strain evidence="6 7">B2 450</strain>
    </source>
</reference>
<dbReference type="NCBIfam" id="NF005119">
    <property type="entry name" value="PRK06552.1"/>
    <property type="match status" value="1"/>
</dbReference>
<dbReference type="HOGENOM" id="CLU_077795_2_0_9"/>
<sequence>MIKMKVLNALKKCKIVAVVRGETKEVGIKISESCIKGNVKAIEVAYTNKFANDIIEELSEKYSKDDEVVIGAGTVLDSETARMAILRGAKYIVSPSFSEETAKICNRYNIPYIPGVMTITEIVTAYESGVDIVKVFPGSAFGQGYIKSIKGPLPYVNIMVTGGVNLDNIDSWANTDVDLVGIGGELNKLGELGKFDEIEAVCTQYVDKFNKARGI</sequence>
<dbReference type="Gene3D" id="3.20.20.70">
    <property type="entry name" value="Aldolase class I"/>
    <property type="match status" value="1"/>
</dbReference>
<evidence type="ECO:0000256" key="3">
    <source>
        <dbReference type="ARBA" id="ARBA00011233"/>
    </source>
</evidence>
<dbReference type="Pfam" id="PF01081">
    <property type="entry name" value="Aldolase"/>
    <property type="match status" value="1"/>
</dbReference>
<dbReference type="AlphaFoldDB" id="A0A0D1A352"/>
<dbReference type="EC" id="4.1.3.16" evidence="6"/>
<dbReference type="InterPro" id="IPR000887">
    <property type="entry name" value="Aldlse_KDPG_KHG"/>
</dbReference>
<dbReference type="SUPFAM" id="SSF51569">
    <property type="entry name" value="Aldolase"/>
    <property type="match status" value="1"/>
</dbReference>
<evidence type="ECO:0000313" key="6">
    <source>
        <dbReference type="EMBL" id="KIS25283.1"/>
    </source>
</evidence>
<protein>
    <submittedName>
        <fullName evidence="6">Keto-deoxy-phosphogluconate aldolase</fullName>
        <ecNumber evidence="6">4.1.2.14</ecNumber>
        <ecNumber evidence="6">4.1.3.16</ecNumber>
    </submittedName>
</protein>
<keyword evidence="5" id="KW-0119">Carbohydrate metabolism</keyword>
<dbReference type="OrthoDB" id="9802667at2"/>
<accession>A0A0D1A352</accession>
<keyword evidence="4 6" id="KW-0456">Lyase</keyword>
<evidence type="ECO:0000256" key="4">
    <source>
        <dbReference type="ARBA" id="ARBA00023239"/>
    </source>
</evidence>
<evidence type="ECO:0000313" key="7">
    <source>
        <dbReference type="Proteomes" id="UP000032250"/>
    </source>
</evidence>
<proteinExistence type="inferred from homology"/>
<dbReference type="GO" id="GO:0008675">
    <property type="term" value="F:2-dehydro-3-deoxy-phosphogluconate aldolase activity"/>
    <property type="evidence" value="ECO:0007669"/>
    <property type="project" value="UniProtKB-EC"/>
</dbReference>
<dbReference type="EC" id="4.1.2.14" evidence="6"/>
<comment type="subunit">
    <text evidence="3">Homotrimer.</text>
</comment>
<organism evidence="6 7">
    <name type="scientific">Clostridium botulinum B2 450</name>
    <dbReference type="NCBI Taxonomy" id="1379739"/>
    <lineage>
        <taxon>Bacteria</taxon>
        <taxon>Bacillati</taxon>
        <taxon>Bacillota</taxon>
        <taxon>Clostridia</taxon>
        <taxon>Eubacteriales</taxon>
        <taxon>Clostridiaceae</taxon>
        <taxon>Clostridium</taxon>
    </lineage>
</organism>